<evidence type="ECO:0000256" key="1">
    <source>
        <dbReference type="SAM" id="MobiDB-lite"/>
    </source>
</evidence>
<sequence>MTEGDKSSPPLALIADQWPSSCYLKCGCPCTRCLLKAGLGWREKERDGANVGGTKRRAGRHDGWLVSVSTSMNFTDQRWSSNPVDTQEHHPRDHPLTPNDHPGAPRDRPETPNDCPETPRDYPGAPSDSPVTPSTDALYNALLIDEGQPRQEVVIPRSGLPLSGRSRSYGARERTLELPHHSHHGAIAAGCPTLIKPSEVVPTFSKLLSELIPKYPDPAAVASHWAVFRRSRRFSRSDGSHILDRQRPSRPYHQGNGGQASDADGPRAGREDPHYHRDSVKRGGEDLCVAARTVVWGKVNNEIMVSRCIETALGLLAVYFASRTRLWCYGLDVSDIRAELGCFCVSPVGLRFMLGLTFTMLSFDVGERKRINRAGGRAMRIYCGTDDERKDHVQSLGARSAVCFGCRIIGLETTKQLRGCGIRNCMRHADICVACVVASILRNSEQLLKAGAHGVGHYVLSA</sequence>
<reference evidence="2 3" key="1">
    <citation type="submission" date="2020-07" db="EMBL/GenBank/DDBJ databases">
        <title>Comparative genomics of pyrophilous fungi reveals a link between fire events and developmental genes.</title>
        <authorList>
            <consortium name="DOE Joint Genome Institute"/>
            <person name="Steindorff A.S."/>
            <person name="Carver A."/>
            <person name="Calhoun S."/>
            <person name="Stillman K."/>
            <person name="Liu H."/>
            <person name="Lipzen A."/>
            <person name="Pangilinan J."/>
            <person name="Labutti K."/>
            <person name="Bruns T.D."/>
            <person name="Grigoriev I.V."/>
        </authorList>
    </citation>
    <scope>NUCLEOTIDE SEQUENCE [LARGE SCALE GENOMIC DNA]</scope>
    <source>
        <strain evidence="2 3">CBS 144469</strain>
    </source>
</reference>
<feature type="compositionally biased region" description="Basic and acidic residues" evidence="1">
    <location>
        <begin position="238"/>
        <end position="247"/>
    </location>
</feature>
<organism evidence="2 3">
    <name type="scientific">Ephemerocybe angulata</name>
    <dbReference type="NCBI Taxonomy" id="980116"/>
    <lineage>
        <taxon>Eukaryota</taxon>
        <taxon>Fungi</taxon>
        <taxon>Dikarya</taxon>
        <taxon>Basidiomycota</taxon>
        <taxon>Agaricomycotina</taxon>
        <taxon>Agaricomycetes</taxon>
        <taxon>Agaricomycetidae</taxon>
        <taxon>Agaricales</taxon>
        <taxon>Agaricineae</taxon>
        <taxon>Psathyrellaceae</taxon>
        <taxon>Ephemerocybe</taxon>
    </lineage>
</organism>
<dbReference type="InterPro" id="IPR016162">
    <property type="entry name" value="Ald_DH_N"/>
</dbReference>
<feature type="region of interest" description="Disordered" evidence="1">
    <location>
        <begin position="75"/>
        <end position="135"/>
    </location>
</feature>
<keyword evidence="3" id="KW-1185">Reference proteome</keyword>
<comment type="caution">
    <text evidence="2">The sequence shown here is derived from an EMBL/GenBank/DDBJ whole genome shotgun (WGS) entry which is preliminary data.</text>
</comment>
<dbReference type="GO" id="GO:0016491">
    <property type="term" value="F:oxidoreductase activity"/>
    <property type="evidence" value="ECO:0007669"/>
    <property type="project" value="InterPro"/>
</dbReference>
<feature type="compositionally biased region" description="Basic and acidic residues" evidence="1">
    <location>
        <begin position="86"/>
        <end position="95"/>
    </location>
</feature>
<name>A0A8H6M5A8_9AGAR</name>
<proteinExistence type="predicted"/>
<dbReference type="EMBL" id="JACGCI010000031">
    <property type="protein sequence ID" value="KAF6755255.1"/>
    <property type="molecule type" value="Genomic_DNA"/>
</dbReference>
<feature type="compositionally biased region" description="Polar residues" evidence="1">
    <location>
        <begin position="75"/>
        <end position="85"/>
    </location>
</feature>
<evidence type="ECO:0000313" key="2">
    <source>
        <dbReference type="EMBL" id="KAF6755255.1"/>
    </source>
</evidence>
<dbReference type="Gene3D" id="3.40.605.10">
    <property type="entry name" value="Aldehyde Dehydrogenase, Chain A, domain 1"/>
    <property type="match status" value="1"/>
</dbReference>
<dbReference type="Proteomes" id="UP000521943">
    <property type="component" value="Unassembled WGS sequence"/>
</dbReference>
<dbReference type="AlphaFoldDB" id="A0A8H6M5A8"/>
<feature type="compositionally biased region" description="Basic and acidic residues" evidence="1">
    <location>
        <begin position="264"/>
        <end position="279"/>
    </location>
</feature>
<gene>
    <name evidence="2" type="ORF">DFP72DRAFT_1045692</name>
</gene>
<protein>
    <submittedName>
        <fullName evidence="2">Uncharacterized protein</fullName>
    </submittedName>
</protein>
<evidence type="ECO:0000313" key="3">
    <source>
        <dbReference type="Proteomes" id="UP000521943"/>
    </source>
</evidence>
<feature type="region of interest" description="Disordered" evidence="1">
    <location>
        <begin position="238"/>
        <end position="279"/>
    </location>
</feature>
<accession>A0A8H6M5A8</accession>